<dbReference type="AlphaFoldDB" id="A0A679IV02"/>
<protein>
    <recommendedName>
        <fullName evidence="2">DUF2336 domain-containing protein</fullName>
    </recommendedName>
</protein>
<accession>A0A679IV02</accession>
<dbReference type="InterPro" id="IPR019285">
    <property type="entry name" value="DUF2336"/>
</dbReference>
<organism evidence="1">
    <name type="scientific">Methylobacterium bullatum</name>
    <dbReference type="NCBI Taxonomy" id="570505"/>
    <lineage>
        <taxon>Bacteria</taxon>
        <taxon>Pseudomonadati</taxon>
        <taxon>Pseudomonadota</taxon>
        <taxon>Alphaproteobacteria</taxon>
        <taxon>Hyphomicrobiales</taxon>
        <taxon>Methylobacteriaceae</taxon>
        <taxon>Methylobacterium</taxon>
    </lineage>
</organism>
<dbReference type="EMBL" id="LR743504">
    <property type="protein sequence ID" value="CAA2099238.1"/>
    <property type="molecule type" value="Genomic_DNA"/>
</dbReference>
<sequence length="331" mass="36166">MATPLVALVQQLDRTMASASTERLESILQNLASLFAEYAPRLGTDHVRAFDLVMLHLARSMGEVARSDLSRRLAPITNAPPRLIRDLAFDSAAAVSVPTLEAAVLLAIDDLTAIARVCGQPQLLALTRRKRLVALLTDIIVERGNAVVSRSVAGNPGARFSLDGYRQLFGRSLSDPELAARLRARNDVPDILKREEARRGGTALPSPDGPDPAIFAAEVFVGEQFRQGEVTETLIVGWLDSGRKTEALVALARLAGIPSAMAIEAYHASSYEPLLYIVRSVRFGWKILKLFMASQSQREPPPEVMRGMMDAFQALSVTTAQRVVRMNATRR</sequence>
<reference evidence="1" key="1">
    <citation type="submission" date="2019-12" db="EMBL/GenBank/DDBJ databases">
        <authorList>
            <person name="Cremers G."/>
        </authorList>
    </citation>
    <scope>NUCLEOTIDE SEQUENCE</scope>
    <source>
        <strain evidence="1">Mbul1</strain>
    </source>
</reference>
<dbReference type="Pfam" id="PF10098">
    <property type="entry name" value="DUF2336"/>
    <property type="match status" value="2"/>
</dbReference>
<name>A0A679IV02_9HYPH</name>
<proteinExistence type="predicted"/>
<evidence type="ECO:0000313" key="1">
    <source>
        <dbReference type="EMBL" id="CAA2099238.1"/>
    </source>
</evidence>
<gene>
    <name evidence="1" type="ORF">MBUL_00046</name>
</gene>
<evidence type="ECO:0008006" key="2">
    <source>
        <dbReference type="Google" id="ProtNLM"/>
    </source>
</evidence>